<evidence type="ECO:0000256" key="1">
    <source>
        <dbReference type="SAM" id="MobiDB-lite"/>
    </source>
</evidence>
<reference evidence="2 3" key="1">
    <citation type="submission" date="2020-08" db="EMBL/GenBank/DDBJ databases">
        <title>Genomic Encyclopedia of Type Strains, Phase IV (KMG-IV): sequencing the most valuable type-strain genomes for metagenomic binning, comparative biology and taxonomic classification.</title>
        <authorList>
            <person name="Goeker M."/>
        </authorList>
    </citation>
    <scope>NUCLEOTIDE SEQUENCE [LARGE SCALE GENOMIC DNA]</scope>
    <source>
        <strain evidence="2 3">DSM 23562</strain>
    </source>
</reference>
<name>A0A7W9SRL2_ARMRO</name>
<evidence type="ECO:0000313" key="2">
    <source>
        <dbReference type="EMBL" id="MBB6051426.1"/>
    </source>
</evidence>
<proteinExistence type="predicted"/>
<comment type="caution">
    <text evidence="2">The sequence shown here is derived from an EMBL/GenBank/DDBJ whole genome shotgun (WGS) entry which is preliminary data.</text>
</comment>
<feature type="compositionally biased region" description="Polar residues" evidence="1">
    <location>
        <begin position="173"/>
        <end position="182"/>
    </location>
</feature>
<organism evidence="2 3">
    <name type="scientific">Armatimonas rosea</name>
    <dbReference type="NCBI Taxonomy" id="685828"/>
    <lineage>
        <taxon>Bacteria</taxon>
        <taxon>Bacillati</taxon>
        <taxon>Armatimonadota</taxon>
        <taxon>Armatimonadia</taxon>
        <taxon>Armatimonadales</taxon>
        <taxon>Armatimonadaceae</taxon>
        <taxon>Armatimonas</taxon>
    </lineage>
</organism>
<dbReference type="Proteomes" id="UP000520814">
    <property type="component" value="Unassembled WGS sequence"/>
</dbReference>
<protein>
    <submittedName>
        <fullName evidence="2">Uncharacterized protein</fullName>
    </submittedName>
</protein>
<evidence type="ECO:0000313" key="3">
    <source>
        <dbReference type="Proteomes" id="UP000520814"/>
    </source>
</evidence>
<dbReference type="AlphaFoldDB" id="A0A7W9SRL2"/>
<keyword evidence="3" id="KW-1185">Reference proteome</keyword>
<gene>
    <name evidence="2" type="ORF">HNQ39_003236</name>
</gene>
<feature type="region of interest" description="Disordered" evidence="1">
    <location>
        <begin position="141"/>
        <end position="191"/>
    </location>
</feature>
<dbReference type="RefSeq" id="WP_184198363.1">
    <property type="nucleotide sequence ID" value="NZ_JACHGW010000003.1"/>
</dbReference>
<dbReference type="EMBL" id="JACHGW010000003">
    <property type="protein sequence ID" value="MBB6051426.1"/>
    <property type="molecule type" value="Genomic_DNA"/>
</dbReference>
<accession>A0A7W9SRL2</accession>
<sequence>MPHLQANSDTASLITIPDGRWDAQRRLARLFRDICYNDARTDGCIVGNEFLAKQAGIVPDHVRALLRQLKDYGLIEIEVRGPKRRIRPLVKLTEVMKRGWHALWLAILERDTFPSAIRRLAAALVKRHCPNRPDLKKLGVDLATSASPPPAPKNSSGRLRQTLRLSPDKGNPEETTTSQAQPQAREKPQANLGSAAVSLLTQKVGIPEAEAELLAEGIASDGGTLEQLTHAVAVASASKLRSPAGFIRAAVRSAVRGAVYLLPGGKPTHTSDIDERPQRIVKALRPIPADWLPELPYDQARSYCNEAMRLLRMEGQERPADTEIRDRARQLRQRAMSKSAVE</sequence>